<accession>A0A4R4DMF9</accession>
<organism evidence="8 9">
    <name type="scientific">Roseicella aquatilis</name>
    <dbReference type="NCBI Taxonomy" id="2527868"/>
    <lineage>
        <taxon>Bacteria</taxon>
        <taxon>Pseudomonadati</taxon>
        <taxon>Pseudomonadota</taxon>
        <taxon>Alphaproteobacteria</taxon>
        <taxon>Acetobacterales</taxon>
        <taxon>Roseomonadaceae</taxon>
        <taxon>Roseicella</taxon>
    </lineage>
</organism>
<name>A0A4R4DMF9_9PROT</name>
<dbReference type="InterPro" id="IPR036397">
    <property type="entry name" value="RNaseH_sf"/>
</dbReference>
<evidence type="ECO:0000259" key="7">
    <source>
        <dbReference type="PROSITE" id="PS50994"/>
    </source>
</evidence>
<dbReference type="Pfam" id="PF00665">
    <property type="entry name" value="rve"/>
    <property type="match status" value="1"/>
</dbReference>
<sequence length="348" mass="38579">MLGGELALEIRVLARHGKGVREIAREVGVSRNTVRRYLRDLEAARYRPRPPRPGKLAAFEGYIAERVAAAAPERLEATVLLRELRERGYAGGYSILKAHLALLRPVAMPEPVVRFETAPGEQMQVDWAVIRRGADRLSVFVATLGWSRAAYVEFATDERLETLLTCHEHAFLAFGGVPREVLYDNMRTVVLERDRYGRGQHRFQPGFLDFAGHCGFRPRLCQPYRAQSKGKVERFIRYLRGGFWVPLASRMAVDGVVVDQAAANLAVGRWLREVANARVHATTGEVPTDRLEAERQALGPIPPPYGGQSPRRAAEVPSSPPPPVAGLQHPLALYDALFAAPGMPEATP</sequence>
<dbReference type="AlphaFoldDB" id="A0A4R4DMF9"/>
<dbReference type="Proteomes" id="UP000295023">
    <property type="component" value="Unassembled WGS sequence"/>
</dbReference>
<dbReference type="NCBIfam" id="NF033546">
    <property type="entry name" value="transpos_IS21"/>
    <property type="match status" value="1"/>
</dbReference>
<proteinExistence type="inferred from homology"/>
<dbReference type="Gene3D" id="3.30.420.10">
    <property type="entry name" value="Ribonuclease H-like superfamily/Ribonuclease H"/>
    <property type="match status" value="1"/>
</dbReference>
<dbReference type="InterPro" id="IPR005471">
    <property type="entry name" value="Tscrpt_reg_IclR_N"/>
</dbReference>
<dbReference type="InterPro" id="IPR011991">
    <property type="entry name" value="ArsR-like_HTH"/>
</dbReference>
<dbReference type="CDD" id="cd00090">
    <property type="entry name" value="HTH_ARSR"/>
    <property type="match status" value="1"/>
</dbReference>
<gene>
    <name evidence="8" type="ORF">EXY23_12985</name>
</gene>
<evidence type="ECO:0000259" key="6">
    <source>
        <dbReference type="PROSITE" id="PS50531"/>
    </source>
</evidence>
<dbReference type="EMBL" id="SKBM01000011">
    <property type="protein sequence ID" value="TCZ61047.1"/>
    <property type="molecule type" value="Genomic_DNA"/>
</dbReference>
<dbReference type="SUPFAM" id="SSF53098">
    <property type="entry name" value="Ribonuclease H-like"/>
    <property type="match status" value="1"/>
</dbReference>
<dbReference type="PROSITE" id="PS50531">
    <property type="entry name" value="HTH_IS21"/>
    <property type="match status" value="1"/>
</dbReference>
<dbReference type="GO" id="GO:0006310">
    <property type="term" value="P:DNA recombination"/>
    <property type="evidence" value="ECO:0007669"/>
    <property type="project" value="UniProtKB-KW"/>
</dbReference>
<comment type="caution">
    <text evidence="8">The sequence shown here is derived from an EMBL/GenBank/DDBJ whole genome shotgun (WGS) entry which is preliminary data.</text>
</comment>
<dbReference type="Pfam" id="PF09339">
    <property type="entry name" value="HTH_IclR"/>
    <property type="match status" value="1"/>
</dbReference>
<dbReference type="InterPro" id="IPR017894">
    <property type="entry name" value="HTH_IS21_transposase_type"/>
</dbReference>
<evidence type="ECO:0000313" key="9">
    <source>
        <dbReference type="Proteomes" id="UP000295023"/>
    </source>
</evidence>
<comment type="similarity">
    <text evidence="1">Belongs to the transposase IS21/IS408/IS1162 family.</text>
</comment>
<evidence type="ECO:0000256" key="3">
    <source>
        <dbReference type="ARBA" id="ARBA00023125"/>
    </source>
</evidence>
<dbReference type="GO" id="GO:0006355">
    <property type="term" value="P:regulation of DNA-templated transcription"/>
    <property type="evidence" value="ECO:0007669"/>
    <property type="project" value="InterPro"/>
</dbReference>
<dbReference type="InterPro" id="IPR012337">
    <property type="entry name" value="RNaseH-like_sf"/>
</dbReference>
<reference evidence="8 9" key="1">
    <citation type="submission" date="2019-03" db="EMBL/GenBank/DDBJ databases">
        <title>Paracraurococcus aquatilis NE82 genome sequence.</title>
        <authorList>
            <person name="Zhao Y."/>
            <person name="Du Z."/>
        </authorList>
    </citation>
    <scope>NUCLEOTIDE SEQUENCE [LARGE SCALE GENOMIC DNA]</scope>
    <source>
        <strain evidence="8 9">NE82</strain>
    </source>
</reference>
<dbReference type="InterPro" id="IPR001584">
    <property type="entry name" value="Integrase_cat-core"/>
</dbReference>
<keyword evidence="9" id="KW-1185">Reference proteome</keyword>
<dbReference type="Gene3D" id="1.10.10.60">
    <property type="entry name" value="Homeodomain-like"/>
    <property type="match status" value="1"/>
</dbReference>
<evidence type="ECO:0000256" key="2">
    <source>
        <dbReference type="ARBA" id="ARBA00022578"/>
    </source>
</evidence>
<evidence type="ECO:0000256" key="4">
    <source>
        <dbReference type="ARBA" id="ARBA00023172"/>
    </source>
</evidence>
<dbReference type="OrthoDB" id="2065409at2"/>
<dbReference type="PROSITE" id="PS50994">
    <property type="entry name" value="INTEGRASE"/>
    <property type="match status" value="1"/>
</dbReference>
<dbReference type="GO" id="GO:0003677">
    <property type="term" value="F:DNA binding"/>
    <property type="evidence" value="ECO:0007669"/>
    <property type="project" value="UniProtKB-KW"/>
</dbReference>
<feature type="region of interest" description="Disordered" evidence="5">
    <location>
        <begin position="297"/>
        <end position="327"/>
    </location>
</feature>
<dbReference type="GO" id="GO:0015074">
    <property type="term" value="P:DNA integration"/>
    <property type="evidence" value="ECO:0007669"/>
    <property type="project" value="InterPro"/>
</dbReference>
<protein>
    <submittedName>
        <fullName evidence="8">IS21 family transposase</fullName>
    </submittedName>
</protein>
<dbReference type="PANTHER" id="PTHR35004">
    <property type="entry name" value="TRANSPOSASE RV3428C-RELATED"/>
    <property type="match status" value="1"/>
</dbReference>
<dbReference type="PANTHER" id="PTHR35004:SF6">
    <property type="entry name" value="TRANSPOSASE"/>
    <property type="match status" value="1"/>
</dbReference>
<keyword evidence="4" id="KW-0233">DNA recombination</keyword>
<evidence type="ECO:0000256" key="5">
    <source>
        <dbReference type="SAM" id="MobiDB-lite"/>
    </source>
</evidence>
<keyword evidence="3" id="KW-0238">DNA-binding</keyword>
<feature type="domain" description="HTH IS21-type" evidence="6">
    <location>
        <begin position="5"/>
        <end position="67"/>
    </location>
</feature>
<evidence type="ECO:0000256" key="1">
    <source>
        <dbReference type="ARBA" id="ARBA00009277"/>
    </source>
</evidence>
<feature type="domain" description="Integrase catalytic" evidence="7">
    <location>
        <begin position="115"/>
        <end position="295"/>
    </location>
</feature>
<dbReference type="GO" id="GO:0032196">
    <property type="term" value="P:transposition"/>
    <property type="evidence" value="ECO:0007669"/>
    <property type="project" value="UniProtKB-KW"/>
</dbReference>
<keyword evidence="2" id="KW-0815">Transposition</keyword>
<dbReference type="RefSeq" id="WP_132289604.1">
    <property type="nucleotide sequence ID" value="NZ_SKBM01000011.1"/>
</dbReference>
<evidence type="ECO:0000313" key="8">
    <source>
        <dbReference type="EMBL" id="TCZ61047.1"/>
    </source>
</evidence>